<sequence length="482" mass="55481">MDEPYEPPEMVTEIIPSISDTDYDEDVYAGSSFNLKSDKPLIEISSEDVLLNTLNLNLDLDTHEEQILVTKKKSSPEGKIHLIVADYSNVTKSYIRAWESETSAENIRSFMVYLDDLIGDHNNEIVCTGRDSQGRTTLDVFWKNTADNQLGYGAVFSNSAMGTIEINQQERSRAYHQGLKNGVSYTVTVTSETDGPEDNPGLTKSIYFWDFPLRRYVLLSEEKLESEAIVENRITEVINGDEEKFYEFISGPWYKDERIMYFDPENKSSTFYSDDIQENYSWSNSYKVMSNLLYTRGRNDIINYIENEIYIRIIALDEVMITVRDIDNQTRKKSENDIWTGRYLRMNNEMQADTITDIDSVLNYDNLPVLSGQYISDSGDIIEFYGSDFYLKNSFEEIKGGFAVYSADIDILNLKIIDSKGIVSEERSFALNYTEEIKQKSIERVLVLTPGSLSIYGFHVSDTEFFRFTQIETLEITPEETQ</sequence>
<dbReference type="InterPro" id="IPR041037">
    <property type="entry name" value="Pallilysin"/>
</dbReference>
<accession>A0AAJ1MK28</accession>
<dbReference type="Proteomes" id="UP001221217">
    <property type="component" value="Unassembled WGS sequence"/>
</dbReference>
<dbReference type="NCBIfam" id="NF033751">
    <property type="entry name" value="pallilysin_like"/>
    <property type="match status" value="1"/>
</dbReference>
<dbReference type="Pfam" id="PF18663">
    <property type="entry name" value="Pallilysin"/>
    <property type="match status" value="1"/>
</dbReference>
<evidence type="ECO:0000259" key="1">
    <source>
        <dbReference type="Pfam" id="PF18663"/>
    </source>
</evidence>
<reference evidence="2 3" key="1">
    <citation type="submission" date="2022-12" db="EMBL/GenBank/DDBJ databases">
        <title>Metagenome assembled genome from gulf of manar.</title>
        <authorList>
            <person name="Kohli P."/>
            <person name="Pk S."/>
            <person name="Venkata Ramana C."/>
            <person name="Sasikala C."/>
        </authorList>
    </citation>
    <scope>NUCLEOTIDE SEQUENCE [LARGE SCALE GENOMIC DNA]</scope>
    <source>
        <strain evidence="2">JB008</strain>
    </source>
</reference>
<name>A0AAJ1MK28_9SPIO</name>
<feature type="domain" description="Pallilysin beta barrel" evidence="1">
    <location>
        <begin position="233"/>
        <end position="343"/>
    </location>
</feature>
<gene>
    <name evidence="2" type="ORF">PQJ61_10565</name>
</gene>
<organism evidence="2 3">
    <name type="scientific">Candidatus Thalassospirochaeta sargassi</name>
    <dbReference type="NCBI Taxonomy" id="3119039"/>
    <lineage>
        <taxon>Bacteria</taxon>
        <taxon>Pseudomonadati</taxon>
        <taxon>Spirochaetota</taxon>
        <taxon>Spirochaetia</taxon>
        <taxon>Spirochaetales</taxon>
        <taxon>Spirochaetaceae</taxon>
        <taxon>Candidatus Thalassospirochaeta</taxon>
    </lineage>
</organism>
<evidence type="ECO:0000313" key="3">
    <source>
        <dbReference type="Proteomes" id="UP001221217"/>
    </source>
</evidence>
<dbReference type="AlphaFoldDB" id="A0AAJ1MK28"/>
<comment type="caution">
    <text evidence="2">The sequence shown here is derived from an EMBL/GenBank/DDBJ whole genome shotgun (WGS) entry which is preliminary data.</text>
</comment>
<protein>
    <submittedName>
        <fullName evidence="2">Pallilysin-related adhesin</fullName>
    </submittedName>
</protein>
<evidence type="ECO:0000313" key="2">
    <source>
        <dbReference type="EMBL" id="MDC7227192.1"/>
    </source>
</evidence>
<proteinExistence type="predicted"/>
<dbReference type="EMBL" id="JAQQAL010000022">
    <property type="protein sequence ID" value="MDC7227192.1"/>
    <property type="molecule type" value="Genomic_DNA"/>
</dbReference>